<dbReference type="Pfam" id="PF07715">
    <property type="entry name" value="Plug"/>
    <property type="match status" value="1"/>
</dbReference>
<dbReference type="InterPro" id="IPR039426">
    <property type="entry name" value="TonB-dep_rcpt-like"/>
</dbReference>
<protein>
    <recommendedName>
        <fullName evidence="1">TonB-dependent receptor plug domain-containing protein</fullName>
    </recommendedName>
</protein>
<gene>
    <name evidence="2" type="ORF">METZ01_LOCUS312206</name>
</gene>
<dbReference type="PANTHER" id="PTHR47234:SF3">
    <property type="entry name" value="SECRETIN_TONB SHORT N-TERMINAL DOMAIN-CONTAINING PROTEIN"/>
    <property type="match status" value="1"/>
</dbReference>
<feature type="non-terminal residue" evidence="2">
    <location>
        <position position="1"/>
    </location>
</feature>
<dbReference type="AlphaFoldDB" id="A0A382NI27"/>
<reference evidence="2" key="1">
    <citation type="submission" date="2018-05" db="EMBL/GenBank/DDBJ databases">
        <authorList>
            <person name="Lanie J.A."/>
            <person name="Ng W.-L."/>
            <person name="Kazmierczak K.M."/>
            <person name="Andrzejewski T.M."/>
            <person name="Davidsen T.M."/>
            <person name="Wayne K.J."/>
            <person name="Tettelin H."/>
            <person name="Glass J.I."/>
            <person name="Rusch D."/>
            <person name="Podicherti R."/>
            <person name="Tsui H.-C.T."/>
            <person name="Winkler M.E."/>
        </authorList>
    </citation>
    <scope>NUCLEOTIDE SEQUENCE</scope>
</reference>
<dbReference type="Gene3D" id="2.170.130.10">
    <property type="entry name" value="TonB-dependent receptor, plug domain"/>
    <property type="match status" value="1"/>
</dbReference>
<organism evidence="2">
    <name type="scientific">marine metagenome</name>
    <dbReference type="NCBI Taxonomy" id="408172"/>
    <lineage>
        <taxon>unclassified sequences</taxon>
        <taxon>metagenomes</taxon>
        <taxon>ecological metagenomes</taxon>
    </lineage>
</organism>
<dbReference type="PANTHER" id="PTHR47234">
    <property type="match status" value="1"/>
</dbReference>
<sequence length="369" mass="40345">NEGPEEITVIGSYIDLESESNPVEVIDEASYRDLNITNIGEISKYLNISAGSHFQTNALDGVDQGMSAVTLRGLDHASTLVLLNAKRQTLAGTPSHEGEGYIDINIVPEIALQSIEILKEGATSLYGSDAVAGVVNFVTHKEFEGTKLNLGHQKTSHYNQTDKTVGFIFGKKFDDSHLVFAINVLDRSSLPSSEIPRIAEMGLSTLGNTFRVSETDTVASGKYAGNYTTGQWVADPDCEINGGVLAGPFCKFLYGPRFNIVNDEDHKKVYLNFNKIGERFSYNLTAISSHVDVNDNPQSPSYPALSFMSRYIDPGQGNSPFNVPVTWFGRPLGSAFPSPHSPKDIKQYHVSNTFHVDLSEFTHAEISIT</sequence>
<dbReference type="InterPro" id="IPR037066">
    <property type="entry name" value="Plug_dom_sf"/>
</dbReference>
<dbReference type="SUPFAM" id="SSF56935">
    <property type="entry name" value="Porins"/>
    <property type="match status" value="1"/>
</dbReference>
<evidence type="ECO:0000313" key="2">
    <source>
        <dbReference type="EMBL" id="SVC59352.1"/>
    </source>
</evidence>
<dbReference type="EMBL" id="UINC01099802">
    <property type="protein sequence ID" value="SVC59352.1"/>
    <property type="molecule type" value="Genomic_DNA"/>
</dbReference>
<feature type="domain" description="TonB-dependent receptor plug" evidence="1">
    <location>
        <begin position="17"/>
        <end position="134"/>
    </location>
</feature>
<dbReference type="PROSITE" id="PS52016">
    <property type="entry name" value="TONB_DEPENDENT_REC_3"/>
    <property type="match status" value="1"/>
</dbReference>
<feature type="non-terminal residue" evidence="2">
    <location>
        <position position="369"/>
    </location>
</feature>
<dbReference type="InterPro" id="IPR012910">
    <property type="entry name" value="Plug_dom"/>
</dbReference>
<evidence type="ECO:0000259" key="1">
    <source>
        <dbReference type="Pfam" id="PF07715"/>
    </source>
</evidence>
<accession>A0A382NI27</accession>
<name>A0A382NI27_9ZZZZ</name>
<proteinExistence type="predicted"/>